<evidence type="ECO:0008006" key="3">
    <source>
        <dbReference type="Google" id="ProtNLM"/>
    </source>
</evidence>
<protein>
    <recommendedName>
        <fullName evidence="3">PE domain-containing protein</fullName>
    </recommendedName>
</protein>
<evidence type="ECO:0000313" key="1">
    <source>
        <dbReference type="EMBL" id="THV42262.1"/>
    </source>
</evidence>
<keyword evidence="2" id="KW-1185">Reference proteome</keyword>
<dbReference type="RefSeq" id="WP_136533876.1">
    <property type="nucleotide sequence ID" value="NZ_STGY01000026.1"/>
</dbReference>
<dbReference type="EMBL" id="STGY01000026">
    <property type="protein sequence ID" value="THV42262.1"/>
    <property type="molecule type" value="Genomic_DNA"/>
</dbReference>
<comment type="caution">
    <text evidence="1">The sequence shown here is derived from an EMBL/GenBank/DDBJ whole genome shotgun (WGS) entry which is preliminary data.</text>
</comment>
<accession>A0A4S8QGG2</accession>
<dbReference type="OrthoDB" id="3688882at2"/>
<reference evidence="2" key="1">
    <citation type="submission" date="2019-04" db="EMBL/GenBank/DDBJ databases">
        <title>Nocardioides xinjiangensis sp. nov.</title>
        <authorList>
            <person name="Liu S."/>
        </authorList>
    </citation>
    <scope>NUCLEOTIDE SEQUENCE [LARGE SCALE GENOMIC DNA]</scope>
    <source>
        <strain evidence="2">18</strain>
    </source>
</reference>
<reference evidence="1 2" key="2">
    <citation type="submission" date="2019-05" db="EMBL/GenBank/DDBJ databases">
        <title>Glycomyces buryatensis sp. nov.</title>
        <authorList>
            <person name="Nikitina E."/>
        </authorList>
    </citation>
    <scope>NUCLEOTIDE SEQUENCE [LARGE SCALE GENOMIC DNA]</scope>
    <source>
        <strain evidence="1 2">18</strain>
    </source>
</reference>
<evidence type="ECO:0000313" key="2">
    <source>
        <dbReference type="Proteomes" id="UP000308760"/>
    </source>
</evidence>
<name>A0A4S8QGG2_9ACTN</name>
<sequence>MSDAEGAYNYEGVKLTKGGFGGYEVDPEALRDYATRLKAFGDRFTALAQAADSTTSVDGAFGLLTFWMGPLLDEKHAMVAELIPANIESLEAYIEALNGCAAEYEAADTDAASDLTRLEDQF</sequence>
<gene>
    <name evidence="1" type="ORF">FAB82_07225</name>
</gene>
<organism evidence="1 2">
    <name type="scientific">Glycomyces buryatensis</name>
    <dbReference type="NCBI Taxonomy" id="2570927"/>
    <lineage>
        <taxon>Bacteria</taxon>
        <taxon>Bacillati</taxon>
        <taxon>Actinomycetota</taxon>
        <taxon>Actinomycetes</taxon>
        <taxon>Glycomycetales</taxon>
        <taxon>Glycomycetaceae</taxon>
        <taxon>Glycomyces</taxon>
    </lineage>
</organism>
<proteinExistence type="predicted"/>
<dbReference type="Proteomes" id="UP000308760">
    <property type="component" value="Unassembled WGS sequence"/>
</dbReference>
<dbReference type="AlphaFoldDB" id="A0A4S8QGG2"/>